<protein>
    <submittedName>
        <fullName evidence="2">Uncharacterized protein</fullName>
    </submittedName>
</protein>
<dbReference type="EMBL" id="CADCVK010000072">
    <property type="protein sequence ID" value="CAA9467230.1"/>
    <property type="molecule type" value="Genomic_DNA"/>
</dbReference>
<feature type="compositionally biased region" description="Basic residues" evidence="1">
    <location>
        <begin position="120"/>
        <end position="149"/>
    </location>
</feature>
<evidence type="ECO:0000313" key="2">
    <source>
        <dbReference type="EMBL" id="CAA9467230.1"/>
    </source>
</evidence>
<feature type="compositionally biased region" description="Basic and acidic residues" evidence="1">
    <location>
        <begin position="75"/>
        <end position="87"/>
    </location>
</feature>
<evidence type="ECO:0000256" key="1">
    <source>
        <dbReference type="SAM" id="MobiDB-lite"/>
    </source>
</evidence>
<feature type="compositionally biased region" description="Low complexity" evidence="1">
    <location>
        <begin position="103"/>
        <end position="119"/>
    </location>
</feature>
<proteinExistence type="predicted"/>
<feature type="non-terminal residue" evidence="2">
    <location>
        <position position="200"/>
    </location>
</feature>
<accession>A0A6J4RDT6</accession>
<feature type="compositionally biased region" description="Basic and acidic residues" evidence="1">
    <location>
        <begin position="1"/>
        <end position="36"/>
    </location>
</feature>
<feature type="non-terminal residue" evidence="2">
    <location>
        <position position="1"/>
    </location>
</feature>
<feature type="region of interest" description="Disordered" evidence="1">
    <location>
        <begin position="1"/>
        <end position="200"/>
    </location>
</feature>
<reference evidence="2" key="1">
    <citation type="submission" date="2020-02" db="EMBL/GenBank/DDBJ databases">
        <authorList>
            <person name="Meier V. D."/>
        </authorList>
    </citation>
    <scope>NUCLEOTIDE SEQUENCE</scope>
    <source>
        <strain evidence="2">AVDCRST_MAG12</strain>
    </source>
</reference>
<gene>
    <name evidence="2" type="ORF">AVDCRST_MAG12-424</name>
</gene>
<sequence>ARDPRHPRPEPDRHGAPDRVGRGPPRDGCRPREGPRRPGPRPLPYPIQPRRGPPRRPRPARLTPGEPLPAGGAGDPRESLGGRDGGLREVPVGQRQPPAPAWRGGSPLPRGRGGPQQRCQARRSPPRLRQARRHAGDRRSRGGGRRPRVRPLGGGGGPARDRRHEGARGGAGRRAAGGERPGRGNPRRGHGPARGVRAWI</sequence>
<name>A0A6J4RDT6_9ACTN</name>
<organism evidence="2">
    <name type="scientific">uncultured Rubrobacteraceae bacterium</name>
    <dbReference type="NCBI Taxonomy" id="349277"/>
    <lineage>
        <taxon>Bacteria</taxon>
        <taxon>Bacillati</taxon>
        <taxon>Actinomycetota</taxon>
        <taxon>Rubrobacteria</taxon>
        <taxon>Rubrobacterales</taxon>
        <taxon>Rubrobacteraceae</taxon>
        <taxon>environmental samples</taxon>
    </lineage>
</organism>
<dbReference type="AlphaFoldDB" id="A0A6J4RDT6"/>